<gene>
    <name evidence="2" type="ORF">A3L09_01395</name>
</gene>
<evidence type="ECO:0000313" key="3">
    <source>
        <dbReference type="Proteomes" id="UP000250179"/>
    </source>
</evidence>
<dbReference type="GeneID" id="33319023"/>
<proteinExistence type="predicted"/>
<dbReference type="PANTHER" id="PTHR12126:SF11">
    <property type="entry name" value="NADH DEHYDROGENASE [UBIQUINONE] 1 ALPHA SUBCOMPLEX SUBUNIT 9, MITOCHONDRIAL"/>
    <property type="match status" value="1"/>
</dbReference>
<dbReference type="InterPro" id="IPR051207">
    <property type="entry name" value="ComplexI_NDUFA9_subunit"/>
</dbReference>
<dbReference type="AlphaFoldDB" id="A0A2Z2MHW7"/>
<keyword evidence="3" id="KW-1185">Reference proteome</keyword>
<organism evidence="2 3">
    <name type="scientific">Thermococcus profundus</name>
    <dbReference type="NCBI Taxonomy" id="49899"/>
    <lineage>
        <taxon>Archaea</taxon>
        <taxon>Methanobacteriati</taxon>
        <taxon>Methanobacteriota</taxon>
        <taxon>Thermococci</taxon>
        <taxon>Thermococcales</taxon>
        <taxon>Thermococcaceae</taxon>
        <taxon>Thermococcus</taxon>
    </lineage>
</organism>
<sequence>MEVILTGGTGFIGGFLRVELIQMGHEVVIPTRRDIAIPGVKTIRVNGEPEEYGRLVEELNPDAVINLLGVLRGDYHKTHVAIPREIARACNSCRLIHMSALGADEDSEIPYFRTKALGEEEVRKVKSYAIARPSLVLGPGQRLFHDALKWRVFPNLKTPVQPIDVRDLVKIIGEILERNENLEVNLCGEKVIALGELVSEVFSSAGRRVLILPVPEGLLHLAGKFSPSVKMALKPNTCKRNDAPSFLKPIPLEESIRWTAEGLR</sequence>
<dbReference type="GO" id="GO:0044877">
    <property type="term" value="F:protein-containing complex binding"/>
    <property type="evidence" value="ECO:0007669"/>
    <property type="project" value="TreeGrafter"/>
</dbReference>
<evidence type="ECO:0000313" key="2">
    <source>
        <dbReference type="EMBL" id="ASJ02011.1"/>
    </source>
</evidence>
<dbReference type="InterPro" id="IPR001509">
    <property type="entry name" value="Epimerase_deHydtase"/>
</dbReference>
<evidence type="ECO:0000259" key="1">
    <source>
        <dbReference type="Pfam" id="PF01370"/>
    </source>
</evidence>
<dbReference type="Gene3D" id="3.40.50.720">
    <property type="entry name" value="NAD(P)-binding Rossmann-like Domain"/>
    <property type="match status" value="1"/>
</dbReference>
<dbReference type="Proteomes" id="UP000250179">
    <property type="component" value="Chromosome"/>
</dbReference>
<name>A0A2Z2MHW7_THEPR</name>
<dbReference type="SUPFAM" id="SSF51735">
    <property type="entry name" value="NAD(P)-binding Rossmann-fold domains"/>
    <property type="match status" value="1"/>
</dbReference>
<dbReference type="InterPro" id="IPR036291">
    <property type="entry name" value="NAD(P)-bd_dom_sf"/>
</dbReference>
<reference evidence="2 3" key="1">
    <citation type="submission" date="2016-03" db="EMBL/GenBank/DDBJ databases">
        <title>Complete genome sequence of Thermococcus profundus strain DT5432.</title>
        <authorList>
            <person name="Oger P.M."/>
        </authorList>
    </citation>
    <scope>NUCLEOTIDE SEQUENCE [LARGE SCALE GENOMIC DNA]</scope>
    <source>
        <strain evidence="2 3">DT 5432</strain>
    </source>
</reference>
<dbReference type="PANTHER" id="PTHR12126">
    <property type="entry name" value="NADH-UBIQUINONE OXIDOREDUCTASE 39 KDA SUBUNIT-RELATED"/>
    <property type="match status" value="1"/>
</dbReference>
<dbReference type="RefSeq" id="WP_088857280.1">
    <property type="nucleotide sequence ID" value="NZ_CP014862.1"/>
</dbReference>
<dbReference type="EMBL" id="CP014862">
    <property type="protein sequence ID" value="ASJ02011.1"/>
    <property type="molecule type" value="Genomic_DNA"/>
</dbReference>
<accession>A0A2Z2MHW7</accession>
<feature type="domain" description="NAD-dependent epimerase/dehydratase" evidence="1">
    <location>
        <begin position="3"/>
        <end position="140"/>
    </location>
</feature>
<dbReference type="OrthoDB" id="213145at2157"/>
<dbReference type="Pfam" id="PF01370">
    <property type="entry name" value="Epimerase"/>
    <property type="match status" value="1"/>
</dbReference>
<protein>
    <recommendedName>
        <fullName evidence="1">NAD-dependent epimerase/dehydratase domain-containing protein</fullName>
    </recommendedName>
</protein>
<dbReference type="KEGG" id="tprf:A3L09_01395"/>